<feature type="domain" description="NAD-dependent epimerase/dehydratase" evidence="1">
    <location>
        <begin position="8"/>
        <end position="229"/>
    </location>
</feature>
<dbReference type="InterPro" id="IPR050177">
    <property type="entry name" value="Lipid_A_modif_metabolic_enz"/>
</dbReference>
<name>A0A2Z4BX86_CITFR</name>
<gene>
    <name evidence="2" type="primary">abe</name>
</gene>
<evidence type="ECO:0000313" key="2">
    <source>
        <dbReference type="EMBL" id="AWU66662.1"/>
    </source>
</evidence>
<sequence length="300" mass="34278">MTNRKKIVVLSGASGFIGKHMLKALQLSGIFVIAITRNVLKNDNSNLSNVKWCDWENIESRFVEYSVGSTLIAVIHLATEYGRNSSSLVEVEDSNVVKPLKLLDFAVKYKAKAFINTDSFFSKKEFSYRYMQPYIITKKHFDAIGRYYSDLHDVSFVNMRLEHVYGPGDGEGKFIPYILSRLIDGQLDIKCTSGVQIRDFIYVDDVVSAYLTVLEKIDYIPSYIEYQVGTGNGVSLHDFLIYLNHLIPRSPGTFDFGALPQRENEIMYSVANNNDLIKLGWKPKFDYKLGIQELLRNTQF</sequence>
<organism evidence="2">
    <name type="scientific">Citrobacter freundii</name>
    <dbReference type="NCBI Taxonomy" id="546"/>
    <lineage>
        <taxon>Bacteria</taxon>
        <taxon>Pseudomonadati</taxon>
        <taxon>Pseudomonadota</taxon>
        <taxon>Gammaproteobacteria</taxon>
        <taxon>Enterobacterales</taxon>
        <taxon>Enterobacteriaceae</taxon>
        <taxon>Citrobacter</taxon>
        <taxon>Citrobacter freundii complex</taxon>
    </lineage>
</organism>
<reference evidence="2" key="1">
    <citation type="submission" date="2018-05" db="EMBL/GenBank/DDBJ databases">
        <authorList>
            <person name="Lanie J.A."/>
            <person name="Ng W.-L."/>
            <person name="Kazmierczak K.M."/>
            <person name="Andrzejewski T.M."/>
            <person name="Davidsen T.M."/>
            <person name="Wayne K.J."/>
            <person name="Tettelin H."/>
            <person name="Glass J.I."/>
            <person name="Rusch D."/>
            <person name="Podicherti R."/>
            <person name="Tsui H.-C.T."/>
            <person name="Winkler M.E."/>
        </authorList>
    </citation>
    <scope>NUCLEOTIDE SEQUENCE</scope>
    <source>
        <strain evidence="2">O22_G3515</strain>
    </source>
</reference>
<dbReference type="InterPro" id="IPR036291">
    <property type="entry name" value="NAD(P)-bd_dom_sf"/>
</dbReference>
<accession>A0A2Z4BX86</accession>
<dbReference type="SUPFAM" id="SSF51735">
    <property type="entry name" value="NAD(P)-binding Rossmann-fold domains"/>
    <property type="match status" value="1"/>
</dbReference>
<evidence type="ECO:0000259" key="1">
    <source>
        <dbReference type="Pfam" id="PF01370"/>
    </source>
</evidence>
<dbReference type="Gene3D" id="3.40.50.720">
    <property type="entry name" value="NAD(P)-binding Rossmann-like Domain"/>
    <property type="match status" value="1"/>
</dbReference>
<dbReference type="PANTHER" id="PTHR43245">
    <property type="entry name" value="BIFUNCTIONAL POLYMYXIN RESISTANCE PROTEIN ARNA"/>
    <property type="match status" value="1"/>
</dbReference>
<dbReference type="AlphaFoldDB" id="A0A2Z4BX86"/>
<proteinExistence type="predicted"/>
<dbReference type="RefSeq" id="WP_071697548.1">
    <property type="nucleotide sequence ID" value="NZ_CAKNDM010000009.1"/>
</dbReference>
<dbReference type="EMBL" id="MH325895">
    <property type="protein sequence ID" value="AWU66662.1"/>
    <property type="molecule type" value="Genomic_DNA"/>
</dbReference>
<protein>
    <submittedName>
        <fullName evidence="2">CDP-abequose synthase</fullName>
    </submittedName>
</protein>
<dbReference type="Pfam" id="PF01370">
    <property type="entry name" value="Epimerase"/>
    <property type="match status" value="1"/>
</dbReference>
<dbReference type="InterPro" id="IPR001509">
    <property type="entry name" value="Epimerase_deHydtase"/>
</dbReference>
<dbReference type="PANTHER" id="PTHR43245:SF13">
    <property type="entry name" value="UDP-D-APIOSE_UDP-D-XYLOSE SYNTHASE 2"/>
    <property type="match status" value="1"/>
</dbReference>